<dbReference type="Gene3D" id="3.30.1930.10">
    <property type="entry name" value="capsid protein of prophage domain"/>
    <property type="match status" value="1"/>
</dbReference>
<dbReference type="PANTHER" id="PTHR42987">
    <property type="entry name" value="PEPTIDASE S49"/>
    <property type="match status" value="1"/>
</dbReference>
<evidence type="ECO:0000256" key="5">
    <source>
        <dbReference type="SAM" id="MobiDB-lite"/>
    </source>
</evidence>
<dbReference type="Gene3D" id="3.40.50.150">
    <property type="entry name" value="Vaccinia Virus protein VP39"/>
    <property type="match status" value="1"/>
</dbReference>
<dbReference type="InterPro" id="IPR002142">
    <property type="entry name" value="Peptidase_S49"/>
</dbReference>
<dbReference type="InterPro" id="IPR004174">
    <property type="entry name" value="GpW"/>
</dbReference>
<dbReference type="InterPro" id="IPR002052">
    <property type="entry name" value="DNA_methylase_N6_adenine_CS"/>
</dbReference>
<evidence type="ECO:0000259" key="7">
    <source>
        <dbReference type="Pfam" id="PF01555"/>
    </source>
</evidence>
<feature type="region of interest" description="Disordered" evidence="5">
    <location>
        <begin position="1158"/>
        <end position="1208"/>
    </location>
</feature>
<evidence type="ECO:0000313" key="8">
    <source>
        <dbReference type="EMBL" id="CAK9078253.1"/>
    </source>
</evidence>
<name>A0ABP0PQE6_9DINO</name>
<dbReference type="PANTHER" id="PTHR42987:SF4">
    <property type="entry name" value="PROTEASE SOHB-RELATED"/>
    <property type="match status" value="1"/>
</dbReference>
<proteinExistence type="inferred from homology"/>
<dbReference type="InterPro" id="IPR036626">
    <property type="entry name" value="GpW_sf"/>
</dbReference>
<keyword evidence="4" id="KW-0808">Transferase</keyword>
<dbReference type="EMBL" id="CAXAMM010038191">
    <property type="protein sequence ID" value="CAK9078253.1"/>
    <property type="molecule type" value="Genomic_DNA"/>
</dbReference>
<feature type="domain" description="Peptidase S49" evidence="6">
    <location>
        <begin position="933"/>
        <end position="1083"/>
    </location>
</feature>
<dbReference type="Pfam" id="PF02831">
    <property type="entry name" value="gpW"/>
    <property type="match status" value="1"/>
</dbReference>
<dbReference type="Gene3D" id="3.15.30.10">
    <property type="entry name" value="putative capsid protein of prophage domain like"/>
    <property type="match status" value="1"/>
</dbReference>
<evidence type="ECO:0000313" key="9">
    <source>
        <dbReference type="Proteomes" id="UP001642464"/>
    </source>
</evidence>
<dbReference type="HAMAP" id="MF_04133">
    <property type="entry name" value="CAPSID_LAMBDA"/>
    <property type="match status" value="1"/>
</dbReference>
<comment type="similarity">
    <text evidence="2">Belongs to the peptidase S49 family.</text>
</comment>
<dbReference type="SUPFAM" id="SSF64210">
    <property type="entry name" value="Head-to-tail joining protein W, gpW"/>
    <property type="match status" value="1"/>
</dbReference>
<comment type="similarity">
    <text evidence="1">Belongs to the N(4)/N(6)-methyltransferase family.</text>
</comment>
<dbReference type="InterPro" id="IPR002941">
    <property type="entry name" value="DNA_methylase_N4/N6"/>
</dbReference>
<dbReference type="Pfam" id="PF01343">
    <property type="entry name" value="Peptidase_S49"/>
    <property type="match status" value="1"/>
</dbReference>
<sequence>MPELGEFDAVIADPPYEANMHADRRGKKSYGARARIRQEGNANPDAVDFASIEPIRDDVAKLMTAASRSWVLAFCTSEGVYPWKLALEDAGAKYKRACVWVKPDSSPQFNGECPANGSESFVTAWAGEGRARWNGGGRRNVWTCPSRSASRTGEHPTEKPLSLMAELVGLFTNAGASILDPFMGSGTTGIAACDLGRAFVGIERDETYFDLACRRFEELAREPRLIADAQDALHELLTGKQTVTLSYDGRTVQYTKADEGSNPMTKAQLLDSSGNVIPYGTGARIRAASLSGTGGDASYRGASVRDAAVANWKPINISADMATLFDRDTVTARARDLIRNNGIARAAVIKQADMVVGRQFRLLSLPDHRALNLSREEASALGRQIEAAFRSWAEDPLRRCDRIRRHNFGGLVNLLYREDRSSGESLLVLRNHARPGWRWSTAVHAIDPDRLSNPHNFMDGHLLENGNRVRGGVELDPAGEAIAYHIRNAHELDVTFGTDTHTWTRVEKETEWGRPVCVHSFEPDRVEQTRGISPFASILAVFRMIDRHSQAEIASAVANALFIAFISSSYDPYSVQESFTTGDNPVDEGKTWQDLRTDIYKQAPINLGGNSIPVLAPGDEIQMNNAPRQTAEFSDFRSVFLQEVATALGMPYVALAERWDQVNYSSARAALNEVWRAVQSRRASFVEQTVNPVYFAIVEEAFARGYIEPPAGAPSFYENPAAYLRAIWVGPGRGYVDPEKEAKGAALRVQNNFSTLEREAAEQGLDWEELLDQRAREVAELARLEIPAVAAGDINTPTDPPPAIDTETGGWFSRIRDTIVGTASTSSEDLEDAPFSAAYLADEDVLDVDEEGYIIADGVAILEIAGMLWDRSRWSYGRALWTYEGIEAAILAANADERVRAIMLRIESPGGLVEGMFDCAAQIRAVAQSGGGTKPVHAVIPGQATSAAYCLAAACDRVIAARGAWVASIGSIIVQVEFSKADDRYGVTVSPIRSRENKARQNSYEPLSDDAEAGLKEVVDLADAEFVEQLAGFRPSLTTASIDHLDGRMTVADPGARIDCVGIGLIDEIQSEREAFRALQALASGEDQAVGNTPVVTGEVNALANSEPTGSTGGKSQSNEEQIVMNREQMIAALGLSEEEAAKLTNAQLAAKITVALAASEEEEESASEEEEEETSSEEEEEETSSEEEEEEEEEEEAESTEASNSADSDRILAILDLKAAEGREKLARRLARLGLSVEDAKAALEDAAKANAGFPGKVPDPAIAGNSGNSTNSADTKADKLAEEAVLLGSEGVFARSVTILNGQTLLAGALLGAIALGAGSAVADGGNTGDGAFGAVTVGEAAIAGDYIVEIVEAATNAGRFSVIDPNGNRLDDGDVGTAYLNDHLGFTIADGAADFIVGDKWTVTVAAGSGKYLLSLAAADDGSQTPKAVLAEDCDASAGDKTAIVYFAGKNLMDIYSTTALAGVVRRLRVAQPVILNMFFPNMVVSDEEEIAFDVEIDKRRVSPFVSPLIAGKVVKSKGFRTDKFQPAYIKDKRIFDPTKPIRRAIGEQVGGDPNMSAAQREAANVALETQDQLEMLTMQEELMAIDAFLDGKTIVDGEGFDAVEVNFGRDAALTKELLGAARWGEDGVSPYDDVLDWRRTVRNKSGAPVTDIVFGETALDHFLADPKTEKVINTDYAGNTSVIDLAANVGEGAELQGKLGVTGPNLWSYSQTYTDDDDNEQDAFNPNAVVMGNRKLTEGTRYYGAIRDPKAGLQAMRYFSKSWDEEDPAVRWLMLQAAPLMVPTRINSTLGAMTRDD</sequence>
<dbReference type="Pfam" id="PF03864">
    <property type="entry name" value="Phage_cap_E"/>
    <property type="match status" value="1"/>
</dbReference>
<dbReference type="PROSITE" id="PS00092">
    <property type="entry name" value="N6_MTASE"/>
    <property type="match status" value="1"/>
</dbReference>
<reference evidence="8 9" key="1">
    <citation type="submission" date="2024-02" db="EMBL/GenBank/DDBJ databases">
        <authorList>
            <person name="Chen Y."/>
            <person name="Shah S."/>
            <person name="Dougan E. K."/>
            <person name="Thang M."/>
            <person name="Chan C."/>
        </authorList>
    </citation>
    <scope>NUCLEOTIDE SEQUENCE [LARGE SCALE GENOMIC DNA]</scope>
</reference>
<evidence type="ECO:0000256" key="2">
    <source>
        <dbReference type="ARBA" id="ARBA00008683"/>
    </source>
</evidence>
<evidence type="ECO:0000256" key="1">
    <source>
        <dbReference type="ARBA" id="ARBA00006594"/>
    </source>
</evidence>
<protein>
    <submittedName>
        <fullName evidence="8">Portal protein [Cleaved into: Protein B*]</fullName>
    </submittedName>
</protein>
<keyword evidence="9" id="KW-1185">Reference proteome</keyword>
<dbReference type="Gene3D" id="3.90.226.10">
    <property type="entry name" value="2-enoyl-CoA Hydratase, Chain A, domain 1"/>
    <property type="match status" value="1"/>
</dbReference>
<dbReference type="InterPro" id="IPR033855">
    <property type="entry name" value="Protein_C"/>
</dbReference>
<feature type="domain" description="DNA methylase N-4/N-6" evidence="7">
    <location>
        <begin position="8"/>
        <end position="212"/>
    </location>
</feature>
<keyword evidence="3" id="KW-0489">Methyltransferase</keyword>
<dbReference type="SUPFAM" id="SSF53335">
    <property type="entry name" value="S-adenosyl-L-methionine-dependent methyltransferases"/>
    <property type="match status" value="1"/>
</dbReference>
<evidence type="ECO:0000256" key="4">
    <source>
        <dbReference type="ARBA" id="ARBA00022679"/>
    </source>
</evidence>
<dbReference type="PRINTS" id="PR00508">
    <property type="entry name" value="S21N4MTFRASE"/>
</dbReference>
<organism evidence="8 9">
    <name type="scientific">Durusdinium trenchii</name>
    <dbReference type="NCBI Taxonomy" id="1381693"/>
    <lineage>
        <taxon>Eukaryota</taxon>
        <taxon>Sar</taxon>
        <taxon>Alveolata</taxon>
        <taxon>Dinophyceae</taxon>
        <taxon>Suessiales</taxon>
        <taxon>Symbiodiniaceae</taxon>
        <taxon>Durusdinium</taxon>
    </lineage>
</organism>
<feature type="compositionally biased region" description="Acidic residues" evidence="5">
    <location>
        <begin position="1160"/>
        <end position="1200"/>
    </location>
</feature>
<evidence type="ECO:0000259" key="6">
    <source>
        <dbReference type="Pfam" id="PF01343"/>
    </source>
</evidence>
<dbReference type="CDD" id="cd07022">
    <property type="entry name" value="S49_Sppa_36K_type"/>
    <property type="match status" value="1"/>
</dbReference>
<accession>A0ABP0PQE6</accession>
<dbReference type="NCBIfam" id="TIGR01539">
    <property type="entry name" value="portal_lambda"/>
    <property type="match status" value="1"/>
</dbReference>
<dbReference type="InterPro" id="IPR029045">
    <property type="entry name" value="ClpP/crotonase-like_dom_sf"/>
</dbReference>
<gene>
    <name evidence="8" type="ORF">SCF082_LOCUS37443</name>
</gene>
<dbReference type="InterPro" id="IPR001091">
    <property type="entry name" value="RM_Methyltransferase"/>
</dbReference>
<dbReference type="InterPro" id="IPR005564">
    <property type="entry name" value="Major_capsid_GpE"/>
</dbReference>
<dbReference type="Gene3D" id="3.30.1580.10">
    <property type="entry name" value="Head-to-tail joining protein W"/>
    <property type="match status" value="1"/>
</dbReference>
<dbReference type="Proteomes" id="UP001642464">
    <property type="component" value="Unassembled WGS sequence"/>
</dbReference>
<dbReference type="Pfam" id="PF05136">
    <property type="entry name" value="Phage_portal_2"/>
    <property type="match status" value="1"/>
</dbReference>
<evidence type="ECO:0000256" key="3">
    <source>
        <dbReference type="ARBA" id="ARBA00022603"/>
    </source>
</evidence>
<dbReference type="Pfam" id="PF01555">
    <property type="entry name" value="N6_N4_Mtase"/>
    <property type="match status" value="1"/>
</dbReference>
<dbReference type="InterPro" id="IPR006429">
    <property type="entry name" value="Phage_lambda_portal"/>
</dbReference>
<dbReference type="SUPFAM" id="SSF52096">
    <property type="entry name" value="ClpP/crotonase"/>
    <property type="match status" value="1"/>
</dbReference>
<dbReference type="InterPro" id="IPR029063">
    <property type="entry name" value="SAM-dependent_MTases_sf"/>
</dbReference>
<comment type="caution">
    <text evidence="8">The sequence shown here is derived from an EMBL/GenBank/DDBJ whole genome shotgun (WGS) entry which is preliminary data.</text>
</comment>